<gene>
    <name evidence="4" type="ORF">ACFPOG_00345</name>
</gene>
<dbReference type="InterPro" id="IPR003343">
    <property type="entry name" value="Big_2"/>
</dbReference>
<dbReference type="PANTHER" id="PTHR43308">
    <property type="entry name" value="OUTER MEMBRANE PROTEIN ALPHA-RELATED"/>
    <property type="match status" value="1"/>
</dbReference>
<feature type="domain" description="SLH" evidence="3">
    <location>
        <begin position="866"/>
        <end position="924"/>
    </location>
</feature>
<proteinExistence type="predicted"/>
<organism evidence="4 5">
    <name type="scientific">Paenibacillus aestuarii</name>
    <dbReference type="NCBI Taxonomy" id="516965"/>
    <lineage>
        <taxon>Bacteria</taxon>
        <taxon>Bacillati</taxon>
        <taxon>Bacillota</taxon>
        <taxon>Bacilli</taxon>
        <taxon>Bacillales</taxon>
        <taxon>Paenibacillaceae</taxon>
        <taxon>Paenibacillus</taxon>
    </lineage>
</organism>
<dbReference type="SMART" id="SM00635">
    <property type="entry name" value="BID_2"/>
    <property type="match status" value="5"/>
</dbReference>
<evidence type="ECO:0000256" key="2">
    <source>
        <dbReference type="SAM" id="SignalP"/>
    </source>
</evidence>
<feature type="chain" id="PRO_5045378032" evidence="2">
    <location>
        <begin position="29"/>
        <end position="1054"/>
    </location>
</feature>
<dbReference type="RefSeq" id="WP_270877758.1">
    <property type="nucleotide sequence ID" value="NZ_JAQFVF010000006.1"/>
</dbReference>
<dbReference type="InterPro" id="IPR051465">
    <property type="entry name" value="Cell_Envelope_Struct_Comp"/>
</dbReference>
<protein>
    <submittedName>
        <fullName evidence="4">S-layer homology domain-containing protein</fullName>
    </submittedName>
</protein>
<dbReference type="PANTHER" id="PTHR43308:SF5">
    <property type="entry name" value="S-LAYER PROTEIN _ PEPTIDOGLYCAN ENDO-BETA-N-ACETYLGLUCOSAMINIDASE"/>
    <property type="match status" value="1"/>
</dbReference>
<dbReference type="Gene3D" id="2.60.40.1080">
    <property type="match status" value="6"/>
</dbReference>
<dbReference type="Pfam" id="PF02368">
    <property type="entry name" value="Big_2"/>
    <property type="match status" value="1"/>
</dbReference>
<feature type="domain" description="SLH" evidence="3">
    <location>
        <begin position="989"/>
        <end position="1050"/>
    </location>
</feature>
<evidence type="ECO:0000313" key="4">
    <source>
        <dbReference type="EMBL" id="MFC5446700.1"/>
    </source>
</evidence>
<name>A0ABW0JZX4_9BACL</name>
<feature type="region of interest" description="Disordered" evidence="1">
    <location>
        <begin position="796"/>
        <end position="836"/>
    </location>
</feature>
<dbReference type="PROSITE" id="PS51272">
    <property type="entry name" value="SLH"/>
    <property type="match status" value="3"/>
</dbReference>
<evidence type="ECO:0000313" key="5">
    <source>
        <dbReference type="Proteomes" id="UP001596044"/>
    </source>
</evidence>
<dbReference type="Proteomes" id="UP001596044">
    <property type="component" value="Unassembled WGS sequence"/>
</dbReference>
<feature type="signal peptide" evidence="2">
    <location>
        <begin position="1"/>
        <end position="28"/>
    </location>
</feature>
<dbReference type="InterPro" id="IPR008964">
    <property type="entry name" value="Invasin/intimin_cell_adhesion"/>
</dbReference>
<sequence length="1054" mass="107994">MSGNKASKKLISGIIASSLVFSAFGAVAAPIASANVVVTAQPAVAVSKSVSNFSFANLPAGSAVFQSNVISSLDFGDGNSKTFTVTNGAGFGTVVLDQNYVNMSALLADIEDQLSLTGANIYTEYVDETVFRIISNNTGNSAVLTLSGTDVSTFFNNTSASGYDIIDRDKYFTISDGENTAPINLTTNLDDMDDVVTAINTALTAYNVAIVASLTSANTFTLTSSATGSLAQIAIGGTDASTFFAQSLYQGQNAAPTLTGVTLSQPAIGVIQGMPSAPPIIAIAHFSDSSTQNVTALGTWSYSPPGIAVIDAQGIVSGGVVGNTTATFTYNGQTAPLIINVLPNIMFPMPIGLSVAFDEADLEVGQTRQAFANILMSIGPSIPSNPTTSWVSSAPTVATVDTNGVVTGVANGTAIITATNGGFTRTFGVTVVNAKPQVPTVVSLAVTPNPISVGVGATSTTVLVATYSDQSTKTIALADATWAIDNPTVAVVANGGVLGLGVGSTVLTITYGGQSTNVPVIVTAVQQQPKVVSLTASPTTLTIIEHSSVAKPVVTATYSDATTAVIDTDLAWSFLNPNIASFQLASTEIHGISLGETVVTITYGGQSVAVPILVIPALPQLPTITGLELSRETATMNVGGFADVTAQVHFSDSSSLPVAQADITWTSSDNSVATVVNGHIVGVANGTSVITTTYQGQSATVNVTVAPYVATVTSLTATQNVTVEVGAQASLNIVAHMSDDTTVQADQIASLATSNSAILDYINGKALGVAVGTATITATLQGQSVTINVTVVPVPKNNDNNNNNTGGGGGGVTTPPVTTPETKPETTPETKPQAPKDIFNSDVVKADKSVVDVIKRQVEEHKSNPTPTPEPSDVKGHWAEKTVETFVKLGIIQGYEDGTAKPDAPITRAEFASIITRVFAISTGTSNADLSDVGNHWAKGAIEALAKAGVIGGYEDGSFKPDKTISREEMAVILSRVINLGAVSKDASKGNFGDVSDSYAADAIKQLAQAGVVDGKDSSEFDPKADSSRAEALQIILNALNLNPDIKSLLDTLN</sequence>
<keyword evidence="5" id="KW-1185">Reference proteome</keyword>
<dbReference type="Pfam" id="PF00395">
    <property type="entry name" value="SLH"/>
    <property type="match status" value="3"/>
</dbReference>
<dbReference type="EMBL" id="JBHSMJ010000004">
    <property type="protein sequence ID" value="MFC5446700.1"/>
    <property type="molecule type" value="Genomic_DNA"/>
</dbReference>
<comment type="caution">
    <text evidence="4">The sequence shown here is derived from an EMBL/GenBank/DDBJ whole genome shotgun (WGS) entry which is preliminary data.</text>
</comment>
<feature type="domain" description="SLH" evidence="3">
    <location>
        <begin position="925"/>
        <end position="988"/>
    </location>
</feature>
<dbReference type="SUPFAM" id="SSF49373">
    <property type="entry name" value="Invasin/intimin cell-adhesion fragments"/>
    <property type="match status" value="2"/>
</dbReference>
<reference evidence="5" key="1">
    <citation type="journal article" date="2019" name="Int. J. Syst. Evol. Microbiol.">
        <title>The Global Catalogue of Microorganisms (GCM) 10K type strain sequencing project: providing services to taxonomists for standard genome sequencing and annotation.</title>
        <authorList>
            <consortium name="The Broad Institute Genomics Platform"/>
            <consortium name="The Broad Institute Genome Sequencing Center for Infectious Disease"/>
            <person name="Wu L."/>
            <person name="Ma J."/>
        </authorList>
    </citation>
    <scope>NUCLEOTIDE SEQUENCE [LARGE SCALE GENOMIC DNA]</scope>
    <source>
        <strain evidence="5">KACC 11904</strain>
    </source>
</reference>
<evidence type="ECO:0000256" key="1">
    <source>
        <dbReference type="SAM" id="MobiDB-lite"/>
    </source>
</evidence>
<keyword evidence="2" id="KW-0732">Signal</keyword>
<dbReference type="InterPro" id="IPR001119">
    <property type="entry name" value="SLH_dom"/>
</dbReference>
<evidence type="ECO:0000259" key="3">
    <source>
        <dbReference type="PROSITE" id="PS51272"/>
    </source>
</evidence>
<accession>A0ABW0JZX4</accession>